<feature type="transmembrane region" description="Helical" evidence="1">
    <location>
        <begin position="24"/>
        <end position="46"/>
    </location>
</feature>
<keyword evidence="1" id="KW-0812">Transmembrane</keyword>
<accession>A0A0B1SXJ9</accession>
<name>A0A0B1SXJ9_OESDE</name>
<dbReference type="AlphaFoldDB" id="A0A0B1SXJ9"/>
<sequence>MNNLSSSNPKRMTDIVETFELPTVLVTLPIHIFTVLFTVIMLASILSTRHLHSRPQRLFAINCGFFLIASLYDLAFDIGYLVILKETVTVQTCSVVRNFVYNPIATQAFVDALERFLMAFFHYDMSIAM</sequence>
<keyword evidence="1" id="KW-1133">Transmembrane helix</keyword>
<organism evidence="2 3">
    <name type="scientific">Oesophagostomum dentatum</name>
    <name type="common">Nodular worm</name>
    <dbReference type="NCBI Taxonomy" id="61180"/>
    <lineage>
        <taxon>Eukaryota</taxon>
        <taxon>Metazoa</taxon>
        <taxon>Ecdysozoa</taxon>
        <taxon>Nematoda</taxon>
        <taxon>Chromadorea</taxon>
        <taxon>Rhabditida</taxon>
        <taxon>Rhabditina</taxon>
        <taxon>Rhabditomorpha</taxon>
        <taxon>Strongyloidea</taxon>
        <taxon>Strongylidae</taxon>
        <taxon>Oesophagostomum</taxon>
    </lineage>
</organism>
<proteinExistence type="predicted"/>
<protein>
    <submittedName>
        <fullName evidence="2">Uncharacterized protein</fullName>
    </submittedName>
</protein>
<gene>
    <name evidence="2" type="ORF">OESDEN_11978</name>
</gene>
<dbReference type="EMBL" id="KN556234">
    <property type="protein sequence ID" value="KHJ88232.1"/>
    <property type="molecule type" value="Genomic_DNA"/>
</dbReference>
<feature type="transmembrane region" description="Helical" evidence="1">
    <location>
        <begin position="58"/>
        <end position="83"/>
    </location>
</feature>
<keyword evidence="3" id="KW-1185">Reference proteome</keyword>
<dbReference type="OrthoDB" id="5866451at2759"/>
<keyword evidence="1" id="KW-0472">Membrane</keyword>
<evidence type="ECO:0000313" key="2">
    <source>
        <dbReference type="EMBL" id="KHJ88232.1"/>
    </source>
</evidence>
<evidence type="ECO:0000313" key="3">
    <source>
        <dbReference type="Proteomes" id="UP000053660"/>
    </source>
</evidence>
<dbReference type="Proteomes" id="UP000053660">
    <property type="component" value="Unassembled WGS sequence"/>
</dbReference>
<reference evidence="2 3" key="1">
    <citation type="submission" date="2014-03" db="EMBL/GenBank/DDBJ databases">
        <title>Draft genome of the hookworm Oesophagostomum dentatum.</title>
        <authorList>
            <person name="Mitreva M."/>
        </authorList>
    </citation>
    <scope>NUCLEOTIDE SEQUENCE [LARGE SCALE GENOMIC DNA]</scope>
    <source>
        <strain evidence="2 3">OD-Hann</strain>
    </source>
</reference>
<evidence type="ECO:0000256" key="1">
    <source>
        <dbReference type="SAM" id="Phobius"/>
    </source>
</evidence>